<evidence type="ECO:0000313" key="1">
    <source>
        <dbReference type="EMBL" id="AIJ49499.1"/>
    </source>
</evidence>
<gene>
    <name evidence="1" type="ORF">O987_27240</name>
</gene>
<dbReference type="PROSITE" id="PS51318">
    <property type="entry name" value="TAT"/>
    <property type="match status" value="1"/>
</dbReference>
<dbReference type="HOGENOM" id="CLU_911040_0_0_4"/>
<evidence type="ECO:0000313" key="2">
    <source>
        <dbReference type="Proteomes" id="UP000028782"/>
    </source>
</evidence>
<sequence length="293" mass="31416">MSSATQSWRRLAIAGTALAAAAAGAGVLWPALPDLGGTQAAGPVLQQAQRHGVLHVALRSYARPSLPGDPLPPEPDVYDQALADWLGRQLGTSVKITPASDADLVLEGVALQDGPVAADRQTGGSYMPQSLQLLVLKQQASLWSRHAPGHWSSWLPHVGQKAAPRPTACVATGQASASTLQAQGLQPLFAPSSIHAVSDFLAGKCHVLAESPEVIARLLQQDNWRFYTRLGNRFRTTDQAHVRLTKADAQSTRWLQHAIQQWQRSGLQQRAQDNRVSTIALEASLLEDGAICH</sequence>
<dbReference type="AlphaFoldDB" id="A0A076PRP1"/>
<name>A0A076PRP1_COMTE</name>
<protein>
    <recommendedName>
        <fullName evidence="3">ABC transporter substrate-binding protein</fullName>
    </recommendedName>
</protein>
<dbReference type="SUPFAM" id="SSF53850">
    <property type="entry name" value="Periplasmic binding protein-like II"/>
    <property type="match status" value="1"/>
</dbReference>
<evidence type="ECO:0008006" key="3">
    <source>
        <dbReference type="Google" id="ProtNLM"/>
    </source>
</evidence>
<dbReference type="InterPro" id="IPR006311">
    <property type="entry name" value="TAT_signal"/>
</dbReference>
<reference evidence="1 2" key="1">
    <citation type="journal article" date="2014" name="Genome Announc.">
        <title>Complete Genome Sequence of Polychlorinated Biphenyl Degrader Comamonas testosteroni TK102 (NBRC 109938).</title>
        <authorList>
            <person name="Fukuda K."/>
            <person name="Hosoyama A."/>
            <person name="Tsuchikane K."/>
            <person name="Ohji S."/>
            <person name="Yamazoe A."/>
            <person name="Fujita N."/>
            <person name="Shintani M."/>
            <person name="Kimbara K."/>
        </authorList>
    </citation>
    <scope>NUCLEOTIDE SEQUENCE [LARGE SCALE GENOMIC DNA]</scope>
    <source>
        <strain evidence="1">TK102</strain>
    </source>
</reference>
<dbReference type="Proteomes" id="UP000028782">
    <property type="component" value="Chromosome"/>
</dbReference>
<dbReference type="KEGG" id="ctes:O987_27240"/>
<dbReference type="EMBL" id="CP006704">
    <property type="protein sequence ID" value="AIJ49499.1"/>
    <property type="molecule type" value="Genomic_DNA"/>
</dbReference>
<proteinExistence type="predicted"/>
<dbReference type="RefSeq" id="WP_043375726.1">
    <property type="nucleotide sequence ID" value="NZ_CP006704.1"/>
</dbReference>
<accession>A0A076PRP1</accession>
<organism evidence="1 2">
    <name type="scientific">Comamonas testosteroni TK102</name>
    <dbReference type="NCBI Taxonomy" id="1392005"/>
    <lineage>
        <taxon>Bacteria</taxon>
        <taxon>Pseudomonadati</taxon>
        <taxon>Pseudomonadota</taxon>
        <taxon>Betaproteobacteria</taxon>
        <taxon>Burkholderiales</taxon>
        <taxon>Comamonadaceae</taxon>
        <taxon>Comamonas</taxon>
    </lineage>
</organism>